<dbReference type="Pfam" id="PF00215">
    <property type="entry name" value="OMPdecase"/>
    <property type="match status" value="1"/>
</dbReference>
<dbReference type="InterPro" id="IPR011060">
    <property type="entry name" value="RibuloseP-bd_barrel"/>
</dbReference>
<organism evidence="3 4">
    <name type="scientific">Lacticaseibacillus nasuensis JCM 17158</name>
    <dbReference type="NCBI Taxonomy" id="1291734"/>
    <lineage>
        <taxon>Bacteria</taxon>
        <taxon>Bacillati</taxon>
        <taxon>Bacillota</taxon>
        <taxon>Bacilli</taxon>
        <taxon>Lactobacillales</taxon>
        <taxon>Lactobacillaceae</taxon>
        <taxon>Lacticaseibacillus</taxon>
    </lineage>
</organism>
<name>A0A0R1JZE3_9LACO</name>
<dbReference type="SMART" id="SM00934">
    <property type="entry name" value="OMPdecase"/>
    <property type="match status" value="1"/>
</dbReference>
<dbReference type="PATRIC" id="fig|1291734.4.peg.1821"/>
<dbReference type="RefSeq" id="WP_054721551.1">
    <property type="nucleotide sequence ID" value="NZ_AZDJ01000003.1"/>
</dbReference>
<keyword evidence="1" id="KW-0456">Lyase</keyword>
<evidence type="ECO:0000313" key="3">
    <source>
        <dbReference type="EMBL" id="KRK73940.1"/>
    </source>
</evidence>
<protein>
    <submittedName>
        <fullName evidence="3">3-hexulose-6-phosphate synthase</fullName>
    </submittedName>
</protein>
<dbReference type="STRING" id="1291734.FD02_GL001772"/>
<evidence type="ECO:0000259" key="2">
    <source>
        <dbReference type="SMART" id="SM00934"/>
    </source>
</evidence>
<dbReference type="GO" id="GO:0004590">
    <property type="term" value="F:orotidine-5'-phosphate decarboxylase activity"/>
    <property type="evidence" value="ECO:0007669"/>
    <property type="project" value="InterPro"/>
</dbReference>
<comment type="caution">
    <text evidence="3">The sequence shown here is derived from an EMBL/GenBank/DDBJ whole genome shotgun (WGS) entry which is preliminary data.</text>
</comment>
<dbReference type="PANTHER" id="PTHR35039">
    <property type="entry name" value="3-KETO-L-GULONATE-6-PHOSPHATE DECARBOXYLASE SGBH-RELATED"/>
    <property type="match status" value="1"/>
</dbReference>
<accession>A0A0R1JZE3</accession>
<proteinExistence type="predicted"/>
<dbReference type="InterPro" id="IPR013785">
    <property type="entry name" value="Aldolase_TIM"/>
</dbReference>
<keyword evidence="4" id="KW-1185">Reference proteome</keyword>
<dbReference type="AlphaFoldDB" id="A0A0R1JZE3"/>
<dbReference type="GO" id="GO:0033982">
    <property type="term" value="F:3-dehydro-L-gulonate-6-phosphate decarboxylase activity"/>
    <property type="evidence" value="ECO:0007669"/>
    <property type="project" value="TreeGrafter"/>
</dbReference>
<dbReference type="Proteomes" id="UP000051804">
    <property type="component" value="Unassembled WGS sequence"/>
</dbReference>
<dbReference type="EMBL" id="AZDJ01000003">
    <property type="protein sequence ID" value="KRK73940.1"/>
    <property type="molecule type" value="Genomic_DNA"/>
</dbReference>
<sequence>MKLQVAIDRVSLDAALALAKQLDPIVDIIEFGTSLVKDYGLITLREHPLHLTHAKLLLDLKTNDEGAYEFKQGFTTEADILTAMAASAKATLQQVYDVTQQAGKELLIDLLEVDHARIQSLLEFDQAIFGLHHAKDTGTGFDAVATTAQFHQDFPQVQRIAVAGGIDLAQAQALAAQGIAETVIVGGKISGASDPVAAAKAFMEAIK</sequence>
<evidence type="ECO:0000256" key="1">
    <source>
        <dbReference type="ARBA" id="ARBA00023239"/>
    </source>
</evidence>
<dbReference type="Gene3D" id="3.20.20.70">
    <property type="entry name" value="Aldolase class I"/>
    <property type="match status" value="1"/>
</dbReference>
<evidence type="ECO:0000313" key="4">
    <source>
        <dbReference type="Proteomes" id="UP000051804"/>
    </source>
</evidence>
<gene>
    <name evidence="3" type="ORF">FD02_GL001772</name>
</gene>
<dbReference type="GO" id="GO:0019854">
    <property type="term" value="P:L-ascorbic acid catabolic process"/>
    <property type="evidence" value="ECO:0007669"/>
    <property type="project" value="TreeGrafter"/>
</dbReference>
<dbReference type="SUPFAM" id="SSF51366">
    <property type="entry name" value="Ribulose-phoshate binding barrel"/>
    <property type="match status" value="1"/>
</dbReference>
<dbReference type="InterPro" id="IPR001754">
    <property type="entry name" value="OMPdeCOase_dom"/>
</dbReference>
<feature type="domain" description="Orotidine 5'-phosphate decarboxylase" evidence="2">
    <location>
        <begin position="2"/>
        <end position="202"/>
    </location>
</feature>
<dbReference type="PANTHER" id="PTHR35039:SF3">
    <property type="entry name" value="3-KETO-L-GULONATE-6-PHOSPHATE DECARBOXYLASE SGBH-RELATED"/>
    <property type="match status" value="1"/>
</dbReference>
<reference evidence="3 4" key="1">
    <citation type="journal article" date="2015" name="Genome Announc.">
        <title>Expanding the biotechnology potential of lactobacilli through comparative genomics of 213 strains and associated genera.</title>
        <authorList>
            <person name="Sun Z."/>
            <person name="Harris H.M."/>
            <person name="McCann A."/>
            <person name="Guo C."/>
            <person name="Argimon S."/>
            <person name="Zhang W."/>
            <person name="Yang X."/>
            <person name="Jeffery I.B."/>
            <person name="Cooney J.C."/>
            <person name="Kagawa T.F."/>
            <person name="Liu W."/>
            <person name="Song Y."/>
            <person name="Salvetti E."/>
            <person name="Wrobel A."/>
            <person name="Rasinkangas P."/>
            <person name="Parkhill J."/>
            <person name="Rea M.C."/>
            <person name="O'Sullivan O."/>
            <person name="Ritari J."/>
            <person name="Douillard F.P."/>
            <person name="Paul Ross R."/>
            <person name="Yang R."/>
            <person name="Briner A.E."/>
            <person name="Felis G.E."/>
            <person name="de Vos W.M."/>
            <person name="Barrangou R."/>
            <person name="Klaenhammer T.R."/>
            <person name="Caufield P.W."/>
            <person name="Cui Y."/>
            <person name="Zhang H."/>
            <person name="O'Toole P.W."/>
        </authorList>
    </citation>
    <scope>NUCLEOTIDE SEQUENCE [LARGE SCALE GENOMIC DNA]</scope>
    <source>
        <strain evidence="3 4">JCM 17158</strain>
    </source>
</reference>
<dbReference type="OrthoDB" id="43475at2"/>
<dbReference type="GO" id="GO:0006207">
    <property type="term" value="P:'de novo' pyrimidine nucleobase biosynthetic process"/>
    <property type="evidence" value="ECO:0007669"/>
    <property type="project" value="InterPro"/>
</dbReference>